<dbReference type="EMBL" id="VTZN01000191">
    <property type="protein sequence ID" value="KAA1247799.1"/>
    <property type="molecule type" value="Genomic_DNA"/>
</dbReference>
<dbReference type="OrthoDB" id="4750742at2"/>
<reference evidence="2 3" key="1">
    <citation type="submission" date="2019-09" db="EMBL/GenBank/DDBJ databases">
        <title>Report of infection by Mycobacterium simiae a patient suffering from pulmonary tuberculosis.</title>
        <authorList>
            <person name="Mohanty P.S."/>
            <person name="Bansal A.K."/>
            <person name="Singh H."/>
            <person name="Sharma S."/>
            <person name="Patil S.A."/>
            <person name="Upadhaya P."/>
            <person name="Singh P.K."/>
            <person name="Kumar D."/>
            <person name="Kumar S."/>
            <person name="Singh R.K."/>
            <person name="Chaudhary B."/>
        </authorList>
    </citation>
    <scope>NUCLEOTIDE SEQUENCE [LARGE SCALE GENOMIC DNA]</scope>
    <source>
        <strain evidence="2 3">JAL-560-SIM</strain>
    </source>
</reference>
<protein>
    <submittedName>
        <fullName evidence="2">Uncharacterized protein</fullName>
    </submittedName>
</protein>
<organism evidence="2 3">
    <name type="scientific">Mycobacterium simiae</name>
    <name type="common">Mycobacterium habana</name>
    <dbReference type="NCBI Taxonomy" id="1784"/>
    <lineage>
        <taxon>Bacteria</taxon>
        <taxon>Bacillati</taxon>
        <taxon>Actinomycetota</taxon>
        <taxon>Actinomycetes</taxon>
        <taxon>Mycobacteriales</taxon>
        <taxon>Mycobacteriaceae</taxon>
        <taxon>Mycobacterium</taxon>
        <taxon>Mycobacterium simiae complex</taxon>
    </lineage>
</organism>
<keyword evidence="3" id="KW-1185">Reference proteome</keyword>
<dbReference type="Proteomes" id="UP000324701">
    <property type="component" value="Unassembled WGS sequence"/>
</dbReference>
<feature type="compositionally biased region" description="Low complexity" evidence="1">
    <location>
        <begin position="1"/>
        <end position="13"/>
    </location>
</feature>
<evidence type="ECO:0000313" key="3">
    <source>
        <dbReference type="Proteomes" id="UP000324701"/>
    </source>
</evidence>
<gene>
    <name evidence="2" type="ORF">F0Q45_22120</name>
</gene>
<dbReference type="AlphaFoldDB" id="A0A5B1BLL4"/>
<dbReference type="RefSeq" id="WP_149655964.1">
    <property type="nucleotide sequence ID" value="NZ_VTZN01000191.1"/>
</dbReference>
<sequence length="115" mass="12068">MTTTPTTSDPTPSGCQLPDIPLPPGAVYADLWSGTNSDRPYRVINGITRGVEGNSDIQVWAQAIQYADGSLDQGALDRPSVQVEAGCEALSARQARELAAALIIAAGELDGWATR</sequence>
<comment type="caution">
    <text evidence="2">The sequence shown here is derived from an EMBL/GenBank/DDBJ whole genome shotgun (WGS) entry which is preliminary data.</text>
</comment>
<name>A0A5B1BLL4_MYCSI</name>
<evidence type="ECO:0000313" key="2">
    <source>
        <dbReference type="EMBL" id="KAA1247799.1"/>
    </source>
</evidence>
<proteinExistence type="predicted"/>
<feature type="region of interest" description="Disordered" evidence="1">
    <location>
        <begin position="1"/>
        <end position="20"/>
    </location>
</feature>
<evidence type="ECO:0000256" key="1">
    <source>
        <dbReference type="SAM" id="MobiDB-lite"/>
    </source>
</evidence>
<accession>A0A5B1BLL4</accession>